<dbReference type="PANTHER" id="PTHR18964">
    <property type="entry name" value="ROK (REPRESSOR, ORF, KINASE) FAMILY"/>
    <property type="match status" value="1"/>
</dbReference>
<dbReference type="Proteomes" id="UP001596455">
    <property type="component" value="Unassembled WGS sequence"/>
</dbReference>
<organism evidence="3 4">
    <name type="scientific">Georgenia alba</name>
    <dbReference type="NCBI Taxonomy" id="2233858"/>
    <lineage>
        <taxon>Bacteria</taxon>
        <taxon>Bacillati</taxon>
        <taxon>Actinomycetota</taxon>
        <taxon>Actinomycetes</taxon>
        <taxon>Micrococcales</taxon>
        <taxon>Bogoriellaceae</taxon>
        <taxon>Georgenia</taxon>
    </lineage>
</organism>
<dbReference type="InterPro" id="IPR043129">
    <property type="entry name" value="ATPase_NBD"/>
</dbReference>
<dbReference type="SUPFAM" id="SSF46785">
    <property type="entry name" value="Winged helix' DNA-binding domain"/>
    <property type="match status" value="1"/>
</dbReference>
<dbReference type="InterPro" id="IPR036390">
    <property type="entry name" value="WH_DNA-bd_sf"/>
</dbReference>
<dbReference type="SUPFAM" id="SSF53067">
    <property type="entry name" value="Actin-like ATPase domain"/>
    <property type="match status" value="1"/>
</dbReference>
<name>A0ABW2Q840_9MICO</name>
<dbReference type="RefSeq" id="WP_382391220.1">
    <property type="nucleotide sequence ID" value="NZ_JBHTCQ010000001.1"/>
</dbReference>
<dbReference type="Pfam" id="PF00480">
    <property type="entry name" value="ROK"/>
    <property type="match status" value="1"/>
</dbReference>
<evidence type="ECO:0000313" key="4">
    <source>
        <dbReference type="Proteomes" id="UP001596455"/>
    </source>
</evidence>
<dbReference type="InterPro" id="IPR000600">
    <property type="entry name" value="ROK"/>
</dbReference>
<evidence type="ECO:0000313" key="3">
    <source>
        <dbReference type="EMBL" id="MFC7404122.1"/>
    </source>
</evidence>
<dbReference type="InterPro" id="IPR049874">
    <property type="entry name" value="ROK_cs"/>
</dbReference>
<dbReference type="Gene3D" id="3.30.420.40">
    <property type="match status" value="2"/>
</dbReference>
<gene>
    <name evidence="3" type="ORF">ACFQQL_03290</name>
</gene>
<dbReference type="Gene3D" id="1.10.10.10">
    <property type="entry name" value="Winged helix-like DNA-binding domain superfamily/Winged helix DNA-binding domain"/>
    <property type="match status" value="1"/>
</dbReference>
<dbReference type="PANTHER" id="PTHR18964:SF149">
    <property type="entry name" value="BIFUNCTIONAL UDP-N-ACETYLGLUCOSAMINE 2-EPIMERASE_N-ACETYLMANNOSAMINE KINASE"/>
    <property type="match status" value="1"/>
</dbReference>
<feature type="domain" description="HTH marR-type" evidence="2">
    <location>
        <begin position="16"/>
        <end position="56"/>
    </location>
</feature>
<keyword evidence="4" id="KW-1185">Reference proteome</keyword>
<comment type="similarity">
    <text evidence="1">Belongs to the ROK (NagC/XylR) family.</text>
</comment>
<dbReference type="InterPro" id="IPR000835">
    <property type="entry name" value="HTH_MarR-typ"/>
</dbReference>
<accession>A0ABW2Q840</accession>
<evidence type="ECO:0000259" key="2">
    <source>
        <dbReference type="Pfam" id="PF01047"/>
    </source>
</evidence>
<dbReference type="EMBL" id="JBHTCQ010000001">
    <property type="protein sequence ID" value="MFC7404122.1"/>
    <property type="molecule type" value="Genomic_DNA"/>
</dbReference>
<evidence type="ECO:0000256" key="1">
    <source>
        <dbReference type="ARBA" id="ARBA00006479"/>
    </source>
</evidence>
<sequence>MSQRFRQRSAADTAGAVVDLVRSSGAISRTELAEKSGLTEASISRIVKRLLERNLLVEVGQASSTGGKPRTLLQLRGDGRLEVGVAVDVDQVDYVLINLVGERLASRSGRGLGKERPPDAVRSMGEEIAGMLADAGVSRTEVAGIGLALPGRHDPIRRRLRSQRLTSDWEKFAVEPELAEVTGLPVTLEHDYVSAVVGEFWVGRVPATSNMACLYMATGFGLGMLLGGQVYRGSSHNAGEIGHLVLDVDGPDCWCGSQGCLEAVAGPRRVVERARELPGVARALQLSGDGGAVRDEFAKVARAAMAGDAQCREIVEDSARYVAAAVLSTVNTLDLDRVMFAGRGFADAGPIYLEAARTAVSKLSFLREVSRVTIEMSQLGLAAAAVGAATLSIRKDLATTVGGPSDGRGSTRSG</sequence>
<dbReference type="InterPro" id="IPR036388">
    <property type="entry name" value="WH-like_DNA-bd_sf"/>
</dbReference>
<protein>
    <submittedName>
        <fullName evidence="3">ROK family protein</fullName>
    </submittedName>
</protein>
<comment type="caution">
    <text evidence="3">The sequence shown here is derived from an EMBL/GenBank/DDBJ whole genome shotgun (WGS) entry which is preliminary data.</text>
</comment>
<dbReference type="Pfam" id="PF01047">
    <property type="entry name" value="MarR"/>
    <property type="match status" value="1"/>
</dbReference>
<proteinExistence type="inferred from homology"/>
<reference evidence="4" key="1">
    <citation type="journal article" date="2019" name="Int. J. Syst. Evol. Microbiol.">
        <title>The Global Catalogue of Microorganisms (GCM) 10K type strain sequencing project: providing services to taxonomists for standard genome sequencing and annotation.</title>
        <authorList>
            <consortium name="The Broad Institute Genomics Platform"/>
            <consortium name="The Broad Institute Genome Sequencing Center for Infectious Disease"/>
            <person name="Wu L."/>
            <person name="Ma J."/>
        </authorList>
    </citation>
    <scope>NUCLEOTIDE SEQUENCE [LARGE SCALE GENOMIC DNA]</scope>
    <source>
        <strain evidence="4">JCM 1490</strain>
    </source>
</reference>
<dbReference type="PROSITE" id="PS01125">
    <property type="entry name" value="ROK"/>
    <property type="match status" value="1"/>
</dbReference>